<evidence type="ECO:0000313" key="3">
    <source>
        <dbReference type="EMBL" id="CAD8256653.1"/>
    </source>
</evidence>
<dbReference type="AlphaFoldDB" id="A0A7R9U6T0"/>
<feature type="domain" description="DUF4116" evidence="2">
    <location>
        <begin position="130"/>
        <end position="179"/>
    </location>
</feature>
<feature type="domain" description="DUF4116" evidence="2">
    <location>
        <begin position="207"/>
        <end position="255"/>
    </location>
</feature>
<organism evidence="3">
    <name type="scientific">Pinguiococcus pyrenoidosus</name>
    <dbReference type="NCBI Taxonomy" id="172671"/>
    <lineage>
        <taxon>Eukaryota</taxon>
        <taxon>Sar</taxon>
        <taxon>Stramenopiles</taxon>
        <taxon>Ochrophyta</taxon>
        <taxon>Pinguiophyceae</taxon>
        <taxon>Pinguiochrysidales</taxon>
        <taxon>Pinguiochrysidaceae</taxon>
        <taxon>Pinguiococcus</taxon>
    </lineage>
</organism>
<evidence type="ECO:0000259" key="2">
    <source>
        <dbReference type="Pfam" id="PF13475"/>
    </source>
</evidence>
<feature type="domain" description="DUF4116" evidence="2">
    <location>
        <begin position="1"/>
        <end position="44"/>
    </location>
</feature>
<evidence type="ECO:0000256" key="1">
    <source>
        <dbReference type="SAM" id="MobiDB-lite"/>
    </source>
</evidence>
<feature type="region of interest" description="Disordered" evidence="1">
    <location>
        <begin position="289"/>
        <end position="311"/>
    </location>
</feature>
<dbReference type="InterPro" id="IPR025197">
    <property type="entry name" value="DUF4116"/>
</dbReference>
<dbReference type="EMBL" id="HBEA01007987">
    <property type="protein sequence ID" value="CAD8256653.1"/>
    <property type="molecule type" value="Transcribed_RNA"/>
</dbReference>
<protein>
    <recommendedName>
        <fullName evidence="2">DUF4116 domain-containing protein</fullName>
    </recommendedName>
</protein>
<gene>
    <name evidence="3" type="ORF">PPYR1160_LOCUS6145</name>
</gene>
<reference evidence="3" key="1">
    <citation type="submission" date="2021-01" db="EMBL/GenBank/DDBJ databases">
        <authorList>
            <person name="Corre E."/>
            <person name="Pelletier E."/>
            <person name="Niang G."/>
            <person name="Scheremetjew M."/>
            <person name="Finn R."/>
            <person name="Kale V."/>
            <person name="Holt S."/>
            <person name="Cochrane G."/>
            <person name="Meng A."/>
            <person name="Brown T."/>
            <person name="Cohen L."/>
        </authorList>
    </citation>
    <scope>NUCLEOTIDE SEQUENCE</scope>
    <source>
        <strain evidence="3">CCMP2078</strain>
    </source>
</reference>
<accession>A0A7R9U6T0</accession>
<name>A0A7R9U6T0_9STRA</name>
<sequence length="311" mass="34183">MAAVAQHGAALQFASEEMRKDKEVALAAVRADPLALASVDPELQGDKDVVLAAVRGDAWALAHAAEELWGDRDVLVEAMMSTADVGDVLESFAPGWFKYDKEFVFVAIAASDRKSILQVYAWVEKTLKEDREIVMAAAAKSSAILQVAPPEMRNDREVILAALRCKDGAKALKMAPRHLVRDRSFLMEAVEVDGDALKYAHEDDLNNKRLALVAVNSNGRSLRLLSRALRDDIDVVTAAVQEYPRALRYASDALRHDSELVNLMCEGTAVETRGDTRSVYTDKMSDYQDHELERGGGQEPRTALSELVEGD</sequence>
<dbReference type="Pfam" id="PF13475">
    <property type="entry name" value="DUF4116"/>
    <property type="match status" value="3"/>
</dbReference>
<proteinExistence type="predicted"/>